<dbReference type="GO" id="GO:0140097">
    <property type="term" value="F:catalytic activity, acting on DNA"/>
    <property type="evidence" value="ECO:0007669"/>
    <property type="project" value="UniProtKB-ARBA"/>
</dbReference>
<keyword evidence="5" id="KW-1185">Reference proteome</keyword>
<name>A0A7J6BKD4_9TELE</name>
<proteinExistence type="predicted"/>
<dbReference type="GO" id="GO:0016787">
    <property type="term" value="F:hydrolase activity"/>
    <property type="evidence" value="ECO:0007669"/>
    <property type="project" value="UniProtKB-ARBA"/>
</dbReference>
<dbReference type="SUPFAM" id="SSF48150">
    <property type="entry name" value="DNA-glycosylase"/>
    <property type="match status" value="1"/>
</dbReference>
<dbReference type="GO" id="GO:0003677">
    <property type="term" value="F:DNA binding"/>
    <property type="evidence" value="ECO:0007669"/>
    <property type="project" value="InterPro"/>
</dbReference>
<dbReference type="InterPro" id="IPR011257">
    <property type="entry name" value="DNA_glycosylase"/>
</dbReference>
<dbReference type="GO" id="GO:0006281">
    <property type="term" value="P:DNA repair"/>
    <property type="evidence" value="ECO:0007669"/>
    <property type="project" value="UniProtKB-KW"/>
</dbReference>
<protein>
    <submittedName>
        <fullName evidence="4">Uncharacterized protein</fullName>
    </submittedName>
</protein>
<dbReference type="Proteomes" id="UP000579812">
    <property type="component" value="Unassembled WGS sequence"/>
</dbReference>
<dbReference type="Gene3D" id="1.10.340.30">
    <property type="entry name" value="Hypothetical protein, domain 2"/>
    <property type="match status" value="1"/>
</dbReference>
<dbReference type="InterPro" id="IPR000445">
    <property type="entry name" value="HhH_motif"/>
</dbReference>
<evidence type="ECO:0000256" key="2">
    <source>
        <dbReference type="ARBA" id="ARBA00023204"/>
    </source>
</evidence>
<dbReference type="EMBL" id="JAAMOB010000024">
    <property type="protein sequence ID" value="KAF4095587.1"/>
    <property type="molecule type" value="Genomic_DNA"/>
</dbReference>
<dbReference type="AlphaFoldDB" id="A0A7J6BKD4"/>
<evidence type="ECO:0000256" key="1">
    <source>
        <dbReference type="ARBA" id="ARBA00022763"/>
    </source>
</evidence>
<accession>A0A7J6BKD4</accession>
<evidence type="ECO:0000313" key="4">
    <source>
        <dbReference type="EMBL" id="KAF4095587.1"/>
    </source>
</evidence>
<keyword evidence="1" id="KW-0227">DNA damage</keyword>
<dbReference type="PANTHER" id="PTHR21521:SF0">
    <property type="entry name" value="AMUN, ISOFORM A"/>
    <property type="match status" value="1"/>
</dbReference>
<organism evidence="4 5">
    <name type="scientific">Onychostoma macrolepis</name>
    <dbReference type="NCBI Taxonomy" id="369639"/>
    <lineage>
        <taxon>Eukaryota</taxon>
        <taxon>Metazoa</taxon>
        <taxon>Chordata</taxon>
        <taxon>Craniata</taxon>
        <taxon>Vertebrata</taxon>
        <taxon>Euteleostomi</taxon>
        <taxon>Actinopterygii</taxon>
        <taxon>Neopterygii</taxon>
        <taxon>Teleostei</taxon>
        <taxon>Ostariophysi</taxon>
        <taxon>Cypriniformes</taxon>
        <taxon>Cyprinidae</taxon>
        <taxon>Acrossocheilinae</taxon>
        <taxon>Onychostoma</taxon>
    </lineage>
</organism>
<sequence length="279" mass="31442">MKITPRVTTGELHNNAFKNSHQRRFVITHPVMSVNESLYNCEDEAVWRAVHGKYWTVVEAKSAVKGKTSGKLLQLDRWFQEELPAAISARSERFLTHAELVKIMEWKLTKGKFRPRLKQLIGSNSEEAVQSSTSKAFGLLPDVQAAITELCKLKGVGPATASAVLAAGAPGEVAFMADEAVESIAELRPVEYTAKHYALFLQKILNKTSQLNKADGQRDWTPHRVEQCLWAWAVANQIQPSLLQEFRLMNATHTVANQKPEKRKRADEEPSKRQKKERS</sequence>
<dbReference type="PANTHER" id="PTHR21521">
    <property type="entry name" value="AMUN, ISOFORM A"/>
    <property type="match status" value="1"/>
</dbReference>
<evidence type="ECO:0000313" key="5">
    <source>
        <dbReference type="Proteomes" id="UP000579812"/>
    </source>
</evidence>
<dbReference type="Pfam" id="PF00633">
    <property type="entry name" value="HHH"/>
    <property type="match status" value="1"/>
</dbReference>
<feature type="region of interest" description="Disordered" evidence="3">
    <location>
        <begin position="254"/>
        <end position="279"/>
    </location>
</feature>
<gene>
    <name evidence="4" type="ORF">G5714_023190</name>
</gene>
<comment type="caution">
    <text evidence="4">The sequence shown here is derived from an EMBL/GenBank/DDBJ whole genome shotgun (WGS) entry which is preliminary data.</text>
</comment>
<reference evidence="4 5" key="1">
    <citation type="submission" date="2020-04" db="EMBL/GenBank/DDBJ databases">
        <title>Chromosome-level genome assembly of a cyprinid fish Onychostoma macrolepis by integration of Nanopore Sequencing, Bionano and Hi-C technology.</title>
        <authorList>
            <person name="Wang D."/>
        </authorList>
    </citation>
    <scope>NUCLEOTIDE SEQUENCE [LARGE SCALE GENOMIC DNA]</scope>
    <source>
        <strain evidence="4">SWU-2019</strain>
        <tissue evidence="4">Muscle</tissue>
    </source>
</reference>
<keyword evidence="2" id="KW-0234">DNA repair</keyword>
<evidence type="ECO:0000256" key="3">
    <source>
        <dbReference type="SAM" id="MobiDB-lite"/>
    </source>
</evidence>